<gene>
    <name evidence="1" type="ORF">N7532_004414</name>
</gene>
<reference evidence="1" key="2">
    <citation type="journal article" date="2023" name="IMA Fungus">
        <title>Comparative genomic study of the Penicillium genus elucidates a diverse pangenome and 15 lateral gene transfer events.</title>
        <authorList>
            <person name="Petersen C."/>
            <person name="Sorensen T."/>
            <person name="Nielsen M.R."/>
            <person name="Sondergaard T.E."/>
            <person name="Sorensen J.L."/>
            <person name="Fitzpatrick D.A."/>
            <person name="Frisvad J.C."/>
            <person name="Nielsen K.L."/>
        </authorList>
    </citation>
    <scope>NUCLEOTIDE SEQUENCE</scope>
    <source>
        <strain evidence="1">IBT 30761</strain>
    </source>
</reference>
<accession>A0A9W9FPC9</accession>
<name>A0A9W9FPC9_9EURO</name>
<keyword evidence="2" id="KW-1185">Reference proteome</keyword>
<protein>
    <submittedName>
        <fullName evidence="1">Uncharacterized protein</fullName>
    </submittedName>
</protein>
<sequence length="123" mass="13501">MELLNQYLGLRGTSPLKMGSLPRGCGVFCHQIKRIDGGLDTLAGSRRRSAYWIRKNEPQNTESGIPLVLDDTGPAAQQVSVFQNLMNDIGQGGSVVETIYAVTVRQRGEGRGARWKTQERAKA</sequence>
<comment type="caution">
    <text evidence="1">The sequence shown here is derived from an EMBL/GenBank/DDBJ whole genome shotgun (WGS) entry which is preliminary data.</text>
</comment>
<organism evidence="1 2">
    <name type="scientific">Penicillium argentinense</name>
    <dbReference type="NCBI Taxonomy" id="1131581"/>
    <lineage>
        <taxon>Eukaryota</taxon>
        <taxon>Fungi</taxon>
        <taxon>Dikarya</taxon>
        <taxon>Ascomycota</taxon>
        <taxon>Pezizomycotina</taxon>
        <taxon>Eurotiomycetes</taxon>
        <taxon>Eurotiomycetidae</taxon>
        <taxon>Eurotiales</taxon>
        <taxon>Aspergillaceae</taxon>
        <taxon>Penicillium</taxon>
    </lineage>
</organism>
<dbReference type="AlphaFoldDB" id="A0A9W9FPC9"/>
<dbReference type="Proteomes" id="UP001149074">
    <property type="component" value="Unassembled WGS sequence"/>
</dbReference>
<evidence type="ECO:0000313" key="1">
    <source>
        <dbReference type="EMBL" id="KAJ5103885.1"/>
    </source>
</evidence>
<dbReference type="RefSeq" id="XP_056477265.1">
    <property type="nucleotide sequence ID" value="XM_056616908.1"/>
</dbReference>
<dbReference type="EMBL" id="JAPQKI010000004">
    <property type="protein sequence ID" value="KAJ5103885.1"/>
    <property type="molecule type" value="Genomic_DNA"/>
</dbReference>
<proteinExistence type="predicted"/>
<evidence type="ECO:0000313" key="2">
    <source>
        <dbReference type="Proteomes" id="UP001149074"/>
    </source>
</evidence>
<dbReference type="GeneID" id="81355887"/>
<reference evidence="1" key="1">
    <citation type="submission" date="2022-11" db="EMBL/GenBank/DDBJ databases">
        <authorList>
            <person name="Petersen C."/>
        </authorList>
    </citation>
    <scope>NUCLEOTIDE SEQUENCE</scope>
    <source>
        <strain evidence="1">IBT 30761</strain>
    </source>
</reference>